<dbReference type="GO" id="GO:0071586">
    <property type="term" value="P:CAAX-box protein processing"/>
    <property type="evidence" value="ECO:0007669"/>
    <property type="project" value="InterPro"/>
</dbReference>
<evidence type="ECO:0000256" key="6">
    <source>
        <dbReference type="ARBA" id="ARBA00022824"/>
    </source>
</evidence>
<evidence type="ECO:0000259" key="12">
    <source>
        <dbReference type="Pfam" id="PF02517"/>
    </source>
</evidence>
<feature type="transmembrane region" description="Helical" evidence="11">
    <location>
        <begin position="47"/>
        <end position="67"/>
    </location>
</feature>
<evidence type="ECO:0000256" key="7">
    <source>
        <dbReference type="ARBA" id="ARBA00022989"/>
    </source>
</evidence>
<feature type="domain" description="CAAX prenyl protease 2/Lysostaphin resistance protein A-like" evidence="12">
    <location>
        <begin position="135"/>
        <end position="241"/>
    </location>
</feature>
<evidence type="ECO:0000256" key="11">
    <source>
        <dbReference type="SAM" id="Phobius"/>
    </source>
</evidence>
<keyword evidence="4 11" id="KW-0812">Transmembrane</keyword>
<evidence type="ECO:0000256" key="10">
    <source>
        <dbReference type="ARBA" id="ARBA00049729"/>
    </source>
</evidence>
<keyword evidence="7 11" id="KW-1133">Transmembrane helix</keyword>
<reference evidence="13 14" key="1">
    <citation type="submission" date="2016-08" db="EMBL/GenBank/DDBJ databases">
        <title>A Parts List for Fungal Cellulosomes Revealed by Comparative Genomics.</title>
        <authorList>
            <consortium name="DOE Joint Genome Institute"/>
            <person name="Haitjema C.H."/>
            <person name="Gilmore S.P."/>
            <person name="Henske J.K."/>
            <person name="Solomon K.V."/>
            <person name="De Groot R."/>
            <person name="Kuo A."/>
            <person name="Mondo S.J."/>
            <person name="Salamov A.A."/>
            <person name="Labutti K."/>
            <person name="Zhao Z."/>
            <person name="Chiniquy J."/>
            <person name="Barry K."/>
            <person name="Brewer H.M."/>
            <person name="Purvine S.O."/>
            <person name="Wright A.T."/>
            <person name="Boxma B."/>
            <person name="Van Alen T."/>
            <person name="Hackstein J.H."/>
            <person name="Baker S.E."/>
            <person name="Grigoriev I.V."/>
            <person name="O'Malley M.A."/>
        </authorList>
    </citation>
    <scope>NUCLEOTIDE SEQUENCE [LARGE SCALE GENOMIC DNA]</scope>
    <source>
        <strain evidence="13 14">G1</strain>
    </source>
</reference>
<dbReference type="GO" id="GO:0005789">
    <property type="term" value="C:endoplasmic reticulum membrane"/>
    <property type="evidence" value="ECO:0007669"/>
    <property type="project" value="UniProtKB-SubCell"/>
</dbReference>
<comment type="catalytic activity">
    <reaction evidence="9">
        <text>Hydrolyzes the peptide bond -P2-(S-farnesyl or geranylgeranyl)C-P1'-P2'-P3'-COOH where P1' and P2' are amino acids with aliphatic sidechains and P3' is any C-terminal residue.</text>
        <dbReference type="EC" id="3.4.26.1"/>
    </reaction>
</comment>
<dbReference type="Pfam" id="PF02517">
    <property type="entry name" value="Rce1-like"/>
    <property type="match status" value="1"/>
</dbReference>
<keyword evidence="3" id="KW-0645">Protease</keyword>
<sequence length="290" mass="33681">MQYLSKFEALIICFLLASFFVSSLYFFDRKKQLKLSRDHPEVIKKRFISILIVCVVSPIVLLIYYFIRNVFDNNSFNFILNTMGITYKNIIIGVVIGLLLVLEIYFGPIVVMYYQNELIFQNENYKYIQMTLIEIRNFIVGPLSEEFIFRSCMVSVCYLAEFTNKFMIFALPLFFGVAHVHHAYEYYMQNKNQEGVLIQAILGTGFQFLYTTVFGWFSTYLILRTGNILSPIFAHALCNIFGFPDVNSVLSATGKSKVTYVTCYVIGLIVFIISMHFVSKTSLLQSFFWN</sequence>
<dbReference type="InterPro" id="IPR039731">
    <property type="entry name" value="Rce1"/>
</dbReference>
<feature type="transmembrane region" description="Helical" evidence="11">
    <location>
        <begin position="228"/>
        <end position="246"/>
    </location>
</feature>
<keyword evidence="5" id="KW-0378">Hydrolase</keyword>
<protein>
    <recommendedName>
        <fullName evidence="10">intramembrane prenyl-peptidase Rce1</fullName>
        <ecNumber evidence="10">3.4.26.1</ecNumber>
    </recommendedName>
</protein>
<dbReference type="EMBL" id="MCOG01000139">
    <property type="protein sequence ID" value="ORY38039.1"/>
    <property type="molecule type" value="Genomic_DNA"/>
</dbReference>
<evidence type="ECO:0000313" key="14">
    <source>
        <dbReference type="Proteomes" id="UP000193920"/>
    </source>
</evidence>
<comment type="subcellular location">
    <subcellularLocation>
        <location evidence="1">Endoplasmic reticulum membrane</location>
        <topology evidence="1">Multi-pass membrane protein</topology>
    </subcellularLocation>
</comment>
<name>A0A1Y2BTH4_9FUNG</name>
<proteinExistence type="inferred from homology"/>
<keyword evidence="14" id="KW-1185">Reference proteome</keyword>
<evidence type="ECO:0000256" key="8">
    <source>
        <dbReference type="ARBA" id="ARBA00023136"/>
    </source>
</evidence>
<evidence type="ECO:0000256" key="2">
    <source>
        <dbReference type="ARBA" id="ARBA00006897"/>
    </source>
</evidence>
<comment type="similarity">
    <text evidence="2">Belongs to the peptidase U48 family.</text>
</comment>
<evidence type="ECO:0000256" key="1">
    <source>
        <dbReference type="ARBA" id="ARBA00004477"/>
    </source>
</evidence>
<dbReference type="GO" id="GO:0004222">
    <property type="term" value="F:metalloendopeptidase activity"/>
    <property type="evidence" value="ECO:0007669"/>
    <property type="project" value="InterPro"/>
</dbReference>
<organism evidence="13 14">
    <name type="scientific">Neocallimastix californiae</name>
    <dbReference type="NCBI Taxonomy" id="1754190"/>
    <lineage>
        <taxon>Eukaryota</taxon>
        <taxon>Fungi</taxon>
        <taxon>Fungi incertae sedis</taxon>
        <taxon>Chytridiomycota</taxon>
        <taxon>Chytridiomycota incertae sedis</taxon>
        <taxon>Neocallimastigomycetes</taxon>
        <taxon>Neocallimastigales</taxon>
        <taxon>Neocallimastigaceae</taxon>
        <taxon>Neocallimastix</taxon>
    </lineage>
</organism>
<comment type="caution">
    <text evidence="13">The sequence shown here is derived from an EMBL/GenBank/DDBJ whole genome shotgun (WGS) entry which is preliminary data.</text>
</comment>
<gene>
    <name evidence="13" type="ORF">LY90DRAFT_672687</name>
</gene>
<dbReference type="STRING" id="1754190.A0A1Y2BTH4"/>
<dbReference type="OrthoDB" id="271604at2759"/>
<evidence type="ECO:0000256" key="9">
    <source>
        <dbReference type="ARBA" id="ARBA00047280"/>
    </source>
</evidence>
<accession>A0A1Y2BTH4</accession>
<evidence type="ECO:0000256" key="3">
    <source>
        <dbReference type="ARBA" id="ARBA00022670"/>
    </source>
</evidence>
<dbReference type="EC" id="3.4.26.1" evidence="10"/>
<feature type="transmembrane region" description="Helical" evidence="11">
    <location>
        <begin position="196"/>
        <end position="222"/>
    </location>
</feature>
<feature type="transmembrane region" description="Helical" evidence="11">
    <location>
        <begin position="6"/>
        <end position="27"/>
    </location>
</feature>
<keyword evidence="6" id="KW-0256">Endoplasmic reticulum</keyword>
<dbReference type="Proteomes" id="UP000193920">
    <property type="component" value="Unassembled WGS sequence"/>
</dbReference>
<evidence type="ECO:0000313" key="13">
    <source>
        <dbReference type="EMBL" id="ORY38039.1"/>
    </source>
</evidence>
<evidence type="ECO:0000256" key="5">
    <source>
        <dbReference type="ARBA" id="ARBA00022801"/>
    </source>
</evidence>
<dbReference type="PANTHER" id="PTHR13046:SF0">
    <property type="entry name" value="CAAX PRENYL PROTEASE 2"/>
    <property type="match status" value="1"/>
</dbReference>
<dbReference type="AlphaFoldDB" id="A0A1Y2BTH4"/>
<feature type="transmembrane region" description="Helical" evidence="11">
    <location>
        <begin position="258"/>
        <end position="278"/>
    </location>
</feature>
<keyword evidence="8 11" id="KW-0472">Membrane</keyword>
<dbReference type="InterPro" id="IPR003675">
    <property type="entry name" value="Rce1/LyrA-like_dom"/>
</dbReference>
<dbReference type="PANTHER" id="PTHR13046">
    <property type="entry name" value="PROTEASE U48 CAAX PRENYL PROTEASE RCE1"/>
    <property type="match status" value="1"/>
</dbReference>
<feature type="transmembrane region" description="Helical" evidence="11">
    <location>
        <begin position="166"/>
        <end position="184"/>
    </location>
</feature>
<feature type="transmembrane region" description="Helical" evidence="11">
    <location>
        <begin position="87"/>
        <end position="114"/>
    </location>
</feature>
<evidence type="ECO:0000256" key="4">
    <source>
        <dbReference type="ARBA" id="ARBA00022692"/>
    </source>
</evidence>